<keyword evidence="3" id="KW-0032">Aminotransferase</keyword>
<evidence type="ECO:0000256" key="2">
    <source>
        <dbReference type="ARBA" id="ARBA00007441"/>
    </source>
</evidence>
<dbReference type="GO" id="GO:0006520">
    <property type="term" value="P:amino acid metabolic process"/>
    <property type="evidence" value="ECO:0007669"/>
    <property type="project" value="InterPro"/>
</dbReference>
<dbReference type="GO" id="GO:0008483">
    <property type="term" value="F:transaminase activity"/>
    <property type="evidence" value="ECO:0007669"/>
    <property type="project" value="UniProtKB-KW"/>
</dbReference>
<gene>
    <name evidence="8" type="ORF">FisN_24Hh010</name>
</gene>
<feature type="domain" description="Aminotransferase class I/classII large" evidence="7">
    <location>
        <begin position="92"/>
        <end position="442"/>
    </location>
</feature>
<dbReference type="InterPro" id="IPR004838">
    <property type="entry name" value="NHTrfase_class1_PyrdxlP-BS"/>
</dbReference>
<keyword evidence="9" id="KW-1185">Reference proteome</keyword>
<keyword evidence="5" id="KW-0663">Pyridoxal phosphate</keyword>
<dbReference type="InterPro" id="IPR050596">
    <property type="entry name" value="AspAT/PAT-like"/>
</dbReference>
<dbReference type="AlphaFoldDB" id="A0A1Z5KIS1"/>
<sequence length="454" mass="50566">MLSSFTLYSLLLFFFILTGHGFLPLFDRRRPSQNMSSAGKNNENSEGTFLLSTTTSASSRVVNTLNPCVVLIQQLVQEHQLLWKEKGGIYSLAQGIVYWNPPESVNQSLRDALQSEDQSLHLYGPDEGLPELRKLLQKKIQVENGLMSPQYQVMVTSGANQAYMNCVLTLLDPNDQAVVFAPYYFNHVMALQLSLSKNENILIGPTTDQGKPDIEWLRESFQSKPSVRMVTITNPNNPLGVFLTREDLQPIVDLCEEFNAFLILDCTYEYFVPDTLPCFNEAPHVLYIFSFSKSYALAGYRIGYVVLPSSHLYQQMMKVQDTIPICPSRISQVAAVGAMQAGKRWVLQQYDTLSPGRQAILQALQDCPRIIGGQGAMYIMAQLPTNEGNGDSRADDVGFARQLVRDSGVAVIPGSFCGAPGWIRVCYANLPPEKCQLAADRLKAGLASWILEIK</sequence>
<evidence type="ECO:0000256" key="5">
    <source>
        <dbReference type="ARBA" id="ARBA00022898"/>
    </source>
</evidence>
<reference evidence="8 9" key="1">
    <citation type="journal article" date="2015" name="Plant Cell">
        <title>Oil accumulation by the oleaginous diatom Fistulifera solaris as revealed by the genome and transcriptome.</title>
        <authorList>
            <person name="Tanaka T."/>
            <person name="Maeda Y."/>
            <person name="Veluchamy A."/>
            <person name="Tanaka M."/>
            <person name="Abida H."/>
            <person name="Marechal E."/>
            <person name="Bowler C."/>
            <person name="Muto M."/>
            <person name="Sunaga Y."/>
            <person name="Tanaka M."/>
            <person name="Yoshino T."/>
            <person name="Taniguchi T."/>
            <person name="Fukuda Y."/>
            <person name="Nemoto M."/>
            <person name="Matsumoto M."/>
            <person name="Wong P.S."/>
            <person name="Aburatani S."/>
            <person name="Fujibuchi W."/>
        </authorList>
    </citation>
    <scope>NUCLEOTIDE SEQUENCE [LARGE SCALE GENOMIC DNA]</scope>
    <source>
        <strain evidence="8 9">JPCC DA0580</strain>
    </source>
</reference>
<name>A0A1Z5KIS1_FISSO</name>
<evidence type="ECO:0000259" key="7">
    <source>
        <dbReference type="Pfam" id="PF00155"/>
    </source>
</evidence>
<dbReference type="SUPFAM" id="SSF53383">
    <property type="entry name" value="PLP-dependent transferases"/>
    <property type="match status" value="1"/>
</dbReference>
<dbReference type="EMBL" id="BDSP01000238">
    <property type="protein sequence ID" value="GAX26117.1"/>
    <property type="molecule type" value="Genomic_DNA"/>
</dbReference>
<evidence type="ECO:0000256" key="1">
    <source>
        <dbReference type="ARBA" id="ARBA00001933"/>
    </source>
</evidence>
<comment type="caution">
    <text evidence="8">The sequence shown here is derived from an EMBL/GenBank/DDBJ whole genome shotgun (WGS) entry which is preliminary data.</text>
</comment>
<dbReference type="CDD" id="cd00609">
    <property type="entry name" value="AAT_like"/>
    <property type="match status" value="1"/>
</dbReference>
<evidence type="ECO:0000256" key="4">
    <source>
        <dbReference type="ARBA" id="ARBA00022679"/>
    </source>
</evidence>
<dbReference type="OrthoDB" id="7042322at2759"/>
<comment type="cofactor">
    <cofactor evidence="1">
        <name>pyridoxal 5'-phosphate</name>
        <dbReference type="ChEBI" id="CHEBI:597326"/>
    </cofactor>
</comment>
<keyword evidence="4" id="KW-0808">Transferase</keyword>
<keyword evidence="6" id="KW-1133">Transmembrane helix</keyword>
<accession>A0A1Z5KIS1</accession>
<evidence type="ECO:0000256" key="6">
    <source>
        <dbReference type="SAM" id="Phobius"/>
    </source>
</evidence>
<comment type="similarity">
    <text evidence="2">Belongs to the class-I pyridoxal-phosphate-dependent aminotransferase family.</text>
</comment>
<dbReference type="PANTHER" id="PTHR46383">
    <property type="entry name" value="ASPARTATE AMINOTRANSFERASE"/>
    <property type="match status" value="1"/>
</dbReference>
<dbReference type="InterPro" id="IPR015421">
    <property type="entry name" value="PyrdxlP-dep_Trfase_major"/>
</dbReference>
<dbReference type="InterPro" id="IPR004839">
    <property type="entry name" value="Aminotransferase_I/II_large"/>
</dbReference>
<proteinExistence type="inferred from homology"/>
<keyword evidence="6" id="KW-0812">Transmembrane</keyword>
<feature type="transmembrane region" description="Helical" evidence="6">
    <location>
        <begin position="6"/>
        <end position="26"/>
    </location>
</feature>
<organism evidence="8 9">
    <name type="scientific">Fistulifera solaris</name>
    <name type="common">Oleaginous diatom</name>
    <dbReference type="NCBI Taxonomy" id="1519565"/>
    <lineage>
        <taxon>Eukaryota</taxon>
        <taxon>Sar</taxon>
        <taxon>Stramenopiles</taxon>
        <taxon>Ochrophyta</taxon>
        <taxon>Bacillariophyta</taxon>
        <taxon>Bacillariophyceae</taxon>
        <taxon>Bacillariophycidae</taxon>
        <taxon>Naviculales</taxon>
        <taxon>Naviculaceae</taxon>
        <taxon>Fistulifera</taxon>
    </lineage>
</organism>
<keyword evidence="6" id="KW-0472">Membrane</keyword>
<dbReference type="Pfam" id="PF00155">
    <property type="entry name" value="Aminotran_1_2"/>
    <property type="match status" value="1"/>
</dbReference>
<protein>
    <recommendedName>
        <fullName evidence="7">Aminotransferase class I/classII large domain-containing protein</fullName>
    </recommendedName>
</protein>
<dbReference type="PROSITE" id="PS00105">
    <property type="entry name" value="AA_TRANSFER_CLASS_1"/>
    <property type="match status" value="1"/>
</dbReference>
<dbReference type="PANTHER" id="PTHR46383:SF5">
    <property type="entry name" value="AMINOTRANSFERASE CLASS I_CLASSII DOMAIN-CONTAINING PROTEIN"/>
    <property type="match status" value="1"/>
</dbReference>
<dbReference type="Proteomes" id="UP000198406">
    <property type="component" value="Unassembled WGS sequence"/>
</dbReference>
<evidence type="ECO:0000313" key="9">
    <source>
        <dbReference type="Proteomes" id="UP000198406"/>
    </source>
</evidence>
<dbReference type="Gene3D" id="3.40.640.10">
    <property type="entry name" value="Type I PLP-dependent aspartate aminotransferase-like (Major domain)"/>
    <property type="match status" value="1"/>
</dbReference>
<evidence type="ECO:0000256" key="3">
    <source>
        <dbReference type="ARBA" id="ARBA00022576"/>
    </source>
</evidence>
<evidence type="ECO:0000313" key="8">
    <source>
        <dbReference type="EMBL" id="GAX26117.1"/>
    </source>
</evidence>
<dbReference type="InParanoid" id="A0A1Z5KIS1"/>
<dbReference type="InterPro" id="IPR015424">
    <property type="entry name" value="PyrdxlP-dep_Trfase"/>
</dbReference>
<dbReference type="GO" id="GO:0030170">
    <property type="term" value="F:pyridoxal phosphate binding"/>
    <property type="evidence" value="ECO:0007669"/>
    <property type="project" value="InterPro"/>
</dbReference>